<keyword evidence="6 12" id="KW-0812">Transmembrane</keyword>
<dbReference type="PANTHER" id="PTHR13351">
    <property type="entry name" value="RENIN RECEPTOR"/>
    <property type="match status" value="1"/>
</dbReference>
<dbReference type="InterPro" id="IPR057318">
    <property type="entry name" value="RENR_N"/>
</dbReference>
<comment type="subcellular location">
    <subcellularLocation>
        <location evidence="2">Cell membrane</location>
        <topology evidence="2">Single-pass type I membrane protein</topology>
    </subcellularLocation>
    <subcellularLocation>
        <location evidence="1">Endoplasmic reticulum membrane</location>
        <topology evidence="1">Single-pass type I membrane protein</topology>
    </subcellularLocation>
    <subcellularLocation>
        <location evidence="3">Vesicle</location>
    </subcellularLocation>
</comment>
<dbReference type="GO" id="GO:0005789">
    <property type="term" value="C:endoplasmic reticulum membrane"/>
    <property type="evidence" value="ECO:0007669"/>
    <property type="project" value="UniProtKB-SubCell"/>
</dbReference>
<evidence type="ECO:0000256" key="5">
    <source>
        <dbReference type="ARBA" id="ARBA00022685"/>
    </source>
</evidence>
<dbReference type="GO" id="GO:0098588">
    <property type="term" value="C:bounding membrane of organelle"/>
    <property type="evidence" value="ECO:0007669"/>
    <property type="project" value="UniProtKB-ARBA"/>
</dbReference>
<keyword evidence="10 12" id="KW-0472">Membrane</keyword>
<name>A0A1E1X3N8_9ACAR</name>
<evidence type="ECO:0000256" key="12">
    <source>
        <dbReference type="SAM" id="Phobius"/>
    </source>
</evidence>
<organism evidence="16">
    <name type="scientific">Amblyomma aureolatum</name>
    <dbReference type="NCBI Taxonomy" id="187763"/>
    <lineage>
        <taxon>Eukaryota</taxon>
        <taxon>Metazoa</taxon>
        <taxon>Ecdysozoa</taxon>
        <taxon>Arthropoda</taxon>
        <taxon>Chelicerata</taxon>
        <taxon>Arachnida</taxon>
        <taxon>Acari</taxon>
        <taxon>Parasitiformes</taxon>
        <taxon>Ixodida</taxon>
        <taxon>Ixodoidea</taxon>
        <taxon>Ixodidae</taxon>
        <taxon>Amblyomminae</taxon>
        <taxon>Amblyomma</taxon>
    </lineage>
</organism>
<keyword evidence="9 12" id="KW-1133">Transmembrane helix</keyword>
<feature type="domain" description="Renin receptor N-terminal" evidence="15">
    <location>
        <begin position="19"/>
        <end position="268"/>
    </location>
</feature>
<dbReference type="GO" id="GO:0031982">
    <property type="term" value="C:vesicle"/>
    <property type="evidence" value="ECO:0007669"/>
    <property type="project" value="UniProtKB-SubCell"/>
</dbReference>
<dbReference type="AlphaFoldDB" id="A0A1E1X3N8"/>
<dbReference type="GO" id="GO:0038023">
    <property type="term" value="F:signaling receptor activity"/>
    <property type="evidence" value="ECO:0007669"/>
    <property type="project" value="InterPro"/>
</dbReference>
<feature type="domain" description="Renin receptor-like C-terminal transmembrane spanning segment" evidence="14">
    <location>
        <begin position="311"/>
        <end position="375"/>
    </location>
</feature>
<evidence type="ECO:0000256" key="3">
    <source>
        <dbReference type="ARBA" id="ARBA00004373"/>
    </source>
</evidence>
<protein>
    <submittedName>
        <fullName evidence="16">Putative secreted peptide</fullName>
    </submittedName>
</protein>
<evidence type="ECO:0000256" key="7">
    <source>
        <dbReference type="ARBA" id="ARBA00022729"/>
    </source>
</evidence>
<accession>A0A1E1X3N8</accession>
<reference evidence="16" key="1">
    <citation type="journal article" date="2017" name="Front. Cell. Infect. Microbiol.">
        <title>The Distinct Transcriptional Response of the Midgut of Amblyomma sculptum and Amblyomma aureolatum Ticks to Rickettsia rickettsii Correlates to Their Differences in Susceptibility to Infection.</title>
        <authorList>
            <person name="Martins L.A."/>
            <person name="Galletti M.F.B.M."/>
            <person name="Ribeiro J.M."/>
            <person name="Fujita A."/>
            <person name="Costa F.B."/>
            <person name="Labruna M.B."/>
            <person name="Daffre S."/>
            <person name="Fogaca A.C."/>
        </authorList>
    </citation>
    <scope>NUCLEOTIDE SEQUENCE</scope>
</reference>
<evidence type="ECO:0000256" key="11">
    <source>
        <dbReference type="ARBA" id="ARBA00023170"/>
    </source>
</evidence>
<feature type="transmembrane region" description="Helical" evidence="12">
    <location>
        <begin position="330"/>
        <end position="356"/>
    </location>
</feature>
<evidence type="ECO:0000313" key="16">
    <source>
        <dbReference type="EMBL" id="JAT93875.1"/>
    </source>
</evidence>
<evidence type="ECO:0000256" key="6">
    <source>
        <dbReference type="ARBA" id="ARBA00022692"/>
    </source>
</evidence>
<evidence type="ECO:0000259" key="15">
    <source>
        <dbReference type="Pfam" id="PF25294"/>
    </source>
</evidence>
<feature type="chain" id="PRO_5009115920" evidence="13">
    <location>
        <begin position="18"/>
        <end position="375"/>
    </location>
</feature>
<keyword evidence="4" id="KW-1003">Cell membrane</keyword>
<evidence type="ECO:0000256" key="10">
    <source>
        <dbReference type="ARBA" id="ARBA00023136"/>
    </source>
</evidence>
<dbReference type="GO" id="GO:0030177">
    <property type="term" value="P:positive regulation of Wnt signaling pathway"/>
    <property type="evidence" value="ECO:0007669"/>
    <property type="project" value="TreeGrafter"/>
</dbReference>
<dbReference type="GO" id="GO:0009897">
    <property type="term" value="C:external side of plasma membrane"/>
    <property type="evidence" value="ECO:0007669"/>
    <property type="project" value="TreeGrafter"/>
</dbReference>
<sequence length="375" mass="41248">MQFSTLLFLGLAGTVCATERLFIPLAPESVKFVSSETIKSSQIGDVLSSILGFTVKTADPWNSLAAVNPFKVPKTTLVLDFDGFDGDTTLDVSGKNFPLENDANLQRELEKLSERTVERFAEQEPVVLYMKTGEKLYGAKMAYPELLLTVSPEVDSRLKDAVKDVELAKVLRDGTFNVSLPGDDQFAVELHTAKLMLEQLSRQASKGGSAPSVVWLRLSGLRHVMDRYTEESYQASHALRLLREFVDKAKSTLKKAYGDRALLVVITQNDKTMGMVRRARSLLAAEDESSSTEATVVSSSTTGAPTKKEAVAGATGSWNLATPWDHEAHVAFVLIGFVVLLLALSLFGISVGLWFMDPGRDSIIYRMTTQRMKRD</sequence>
<feature type="signal peptide" evidence="13">
    <location>
        <begin position="1"/>
        <end position="17"/>
    </location>
</feature>
<keyword evidence="7 13" id="KW-0732">Signal</keyword>
<evidence type="ECO:0000256" key="13">
    <source>
        <dbReference type="SAM" id="SignalP"/>
    </source>
</evidence>
<keyword evidence="5" id="KW-0165">Cleavage on pair of basic residues</keyword>
<keyword evidence="11" id="KW-0675">Receptor</keyword>
<evidence type="ECO:0000259" key="14">
    <source>
        <dbReference type="Pfam" id="PF07850"/>
    </source>
</evidence>
<dbReference type="Pfam" id="PF25294">
    <property type="entry name" value="RENR_N"/>
    <property type="match status" value="1"/>
</dbReference>
<keyword evidence="8" id="KW-0256">Endoplasmic reticulum</keyword>
<dbReference type="PANTHER" id="PTHR13351:SF1">
    <property type="entry name" value="RENIN RECEPTOR"/>
    <property type="match status" value="1"/>
</dbReference>
<evidence type="ECO:0000256" key="9">
    <source>
        <dbReference type="ARBA" id="ARBA00022989"/>
    </source>
</evidence>
<dbReference type="InterPro" id="IPR012493">
    <property type="entry name" value="Renin_rcpt"/>
</dbReference>
<evidence type="ECO:0000256" key="4">
    <source>
        <dbReference type="ARBA" id="ARBA00022475"/>
    </source>
</evidence>
<dbReference type="EMBL" id="GFAC01005313">
    <property type="protein sequence ID" value="JAT93875.1"/>
    <property type="molecule type" value="mRNA"/>
</dbReference>
<proteinExistence type="evidence at transcript level"/>
<evidence type="ECO:0000256" key="8">
    <source>
        <dbReference type="ARBA" id="ARBA00022824"/>
    </source>
</evidence>
<dbReference type="Pfam" id="PF07850">
    <property type="entry name" value="Renin_r"/>
    <property type="match status" value="1"/>
</dbReference>
<evidence type="ECO:0000256" key="2">
    <source>
        <dbReference type="ARBA" id="ARBA00004251"/>
    </source>
</evidence>
<evidence type="ECO:0000256" key="1">
    <source>
        <dbReference type="ARBA" id="ARBA00004115"/>
    </source>
</evidence>
<dbReference type="InterPro" id="IPR056780">
    <property type="entry name" value="Renin_r_C"/>
</dbReference>